<name>A0ABN2V2Z1_9ACTN</name>
<sequence>MPAFRDPSRTPLEETALSAATLASSDAPERTSLFVDGRFPRRRLLVLLLSLIGGLFLTYGWKASTADDAIGFNTANALLGHDAHRTPIAGVGAGILFAFVTGLAGSFTACNVAVFGAVGPLVGRAASRREKLRAAAAPLGWLALGMIPVSAAYGAVVGIVGTRMPQYSTAPAKGISPRTAQSMITFGSIGLIMLLLGLAALGLIPDPLAAVSRRFPHAPLILMGALVGAFLIGRPYPLFRDMFRHAAGTHNPFYGALAFSLQSIGNIIAMSVLFLLLSWGLGGRVQRWLAARPGRTAIVTGAAFVTAGMFMLGYWELRVLGRLGYLWFPTAPWA</sequence>
<dbReference type="Proteomes" id="UP001500751">
    <property type="component" value="Unassembled WGS sequence"/>
</dbReference>
<keyword evidence="3" id="KW-1185">Reference proteome</keyword>
<protein>
    <recommendedName>
        <fullName evidence="4">Cytochrome C biogenesis protein transmembrane domain-containing protein</fullName>
    </recommendedName>
</protein>
<reference evidence="3" key="1">
    <citation type="journal article" date="2019" name="Int. J. Syst. Evol. Microbiol.">
        <title>The Global Catalogue of Microorganisms (GCM) 10K type strain sequencing project: providing services to taxonomists for standard genome sequencing and annotation.</title>
        <authorList>
            <consortium name="The Broad Institute Genomics Platform"/>
            <consortium name="The Broad Institute Genome Sequencing Center for Infectious Disease"/>
            <person name="Wu L."/>
            <person name="Ma J."/>
        </authorList>
    </citation>
    <scope>NUCLEOTIDE SEQUENCE [LARGE SCALE GENOMIC DNA]</scope>
    <source>
        <strain evidence="3">JCM 16014</strain>
    </source>
</reference>
<organism evidence="2 3">
    <name type="scientific">Catenulispora yoronensis</name>
    <dbReference type="NCBI Taxonomy" id="450799"/>
    <lineage>
        <taxon>Bacteria</taxon>
        <taxon>Bacillati</taxon>
        <taxon>Actinomycetota</taxon>
        <taxon>Actinomycetes</taxon>
        <taxon>Catenulisporales</taxon>
        <taxon>Catenulisporaceae</taxon>
        <taxon>Catenulispora</taxon>
    </lineage>
</organism>
<feature type="transmembrane region" description="Helical" evidence="1">
    <location>
        <begin position="139"/>
        <end position="160"/>
    </location>
</feature>
<accession>A0ABN2V2Z1</accession>
<evidence type="ECO:0008006" key="4">
    <source>
        <dbReference type="Google" id="ProtNLM"/>
    </source>
</evidence>
<feature type="transmembrane region" description="Helical" evidence="1">
    <location>
        <begin position="253"/>
        <end position="277"/>
    </location>
</feature>
<proteinExistence type="predicted"/>
<feature type="transmembrane region" description="Helical" evidence="1">
    <location>
        <begin position="215"/>
        <end position="233"/>
    </location>
</feature>
<keyword evidence="1" id="KW-0472">Membrane</keyword>
<evidence type="ECO:0000313" key="3">
    <source>
        <dbReference type="Proteomes" id="UP001500751"/>
    </source>
</evidence>
<evidence type="ECO:0000256" key="1">
    <source>
        <dbReference type="SAM" id="Phobius"/>
    </source>
</evidence>
<gene>
    <name evidence="2" type="ORF">GCM10009839_65580</name>
</gene>
<feature type="transmembrane region" description="Helical" evidence="1">
    <location>
        <begin position="44"/>
        <end position="61"/>
    </location>
</feature>
<feature type="transmembrane region" description="Helical" evidence="1">
    <location>
        <begin position="180"/>
        <end position="203"/>
    </location>
</feature>
<keyword evidence="1" id="KW-0812">Transmembrane</keyword>
<comment type="caution">
    <text evidence="2">The sequence shown here is derived from an EMBL/GenBank/DDBJ whole genome shotgun (WGS) entry which is preliminary data.</text>
</comment>
<feature type="transmembrane region" description="Helical" evidence="1">
    <location>
        <begin position="88"/>
        <end position="118"/>
    </location>
</feature>
<feature type="transmembrane region" description="Helical" evidence="1">
    <location>
        <begin position="297"/>
        <end position="315"/>
    </location>
</feature>
<dbReference type="EMBL" id="BAAAQN010000048">
    <property type="protein sequence ID" value="GAA2050162.1"/>
    <property type="molecule type" value="Genomic_DNA"/>
</dbReference>
<keyword evidence="1" id="KW-1133">Transmembrane helix</keyword>
<evidence type="ECO:0000313" key="2">
    <source>
        <dbReference type="EMBL" id="GAA2050162.1"/>
    </source>
</evidence>